<evidence type="ECO:0000256" key="2">
    <source>
        <dbReference type="ARBA" id="ARBA00022692"/>
    </source>
</evidence>
<name>A0A820BD25_9BILA</name>
<evidence type="ECO:0000313" key="9">
    <source>
        <dbReference type="EMBL" id="CAF4205434.1"/>
    </source>
</evidence>
<dbReference type="InterPro" id="IPR000832">
    <property type="entry name" value="GPCR_2_secretin-like"/>
</dbReference>
<keyword evidence="5" id="KW-1015">Disulfide bond</keyword>
<feature type="compositionally biased region" description="Low complexity" evidence="6">
    <location>
        <begin position="303"/>
        <end position="330"/>
    </location>
</feature>
<feature type="domain" description="GAIN-B" evidence="8">
    <location>
        <begin position="430"/>
        <end position="588"/>
    </location>
</feature>
<sequence length="792" mass="86239">MIHNEVTVQSRFEYLSGNDTNILLASNERFVVDADLRQITIDGSGAPDATETTGTFQTTLTTDIIETSIFSGEHTLTSYITDATTSGTDPIITTPIIVTTGTGTDGSTAGTGTDGPTMDTGTDGPTTSGSIGTGTTETQTASTITPDTSSSTVTTESKTPSTIIDTISNTGTTETETPSTVIDTIFSTGTIETQTASTITLDSSSSTGTTETETASTITLDTSSTTTITETESPFTITPDTSSSTTTTETQTASTITPDSNSTTSGIATTTTVKTTTDTTASSTGSTSSIKTTDNTISEENETSSKTISSISSGESTRLSTTTPRMTTTRHPNFCKNSSHFLHNDDCKERNTTMENAVNTLKNTTNSTVIADALSVYISAVANTNQTANQNNLLTVTEIDNYVNNMTNVNEPINNTDSILFAKQPDQGNNVLILGASFTTDVGGEIIDSSNIDSVNRPNITAAAVVDNQSLVGVTSVNMLIIDKPTTYKNVDNKTNKKLASSIIMVTLRRNEATPAPINISLYFKVLLEFQPDRRSNYFCSFYDTNTQAWNEDGCTKPIFKSSLDRYECRCNHTTTFALVWLPKSHLTRYLNSQDIASLTSVAYFNYLRFVRLFPQPSYRRLFVMILISFFISLIWVSVAAGLDSNPSYDITQLYPYKLCWFTRDVIYYFLTIPVGVFLFLNILMFILVAHRIIKHVRNATSPHQSYERMKQCIIILLLSSATQGIGWLFGPFLTFVDEKAGNILGWFFIIFNGLEGLWIIILYLIIRSQHMDEQKRCIAVAELTKSTAVSS</sequence>
<feature type="non-terminal residue" evidence="9">
    <location>
        <position position="1"/>
    </location>
</feature>
<dbReference type="InterPro" id="IPR057244">
    <property type="entry name" value="GAIN_B"/>
</dbReference>
<dbReference type="GO" id="GO:0004930">
    <property type="term" value="F:G protein-coupled receptor activity"/>
    <property type="evidence" value="ECO:0007669"/>
    <property type="project" value="InterPro"/>
</dbReference>
<evidence type="ECO:0000256" key="3">
    <source>
        <dbReference type="ARBA" id="ARBA00022989"/>
    </source>
</evidence>
<dbReference type="GO" id="GO:0016020">
    <property type="term" value="C:membrane"/>
    <property type="evidence" value="ECO:0007669"/>
    <property type="project" value="UniProtKB-SubCell"/>
</dbReference>
<dbReference type="Gene3D" id="1.20.1070.10">
    <property type="entry name" value="Rhodopsin 7-helix transmembrane proteins"/>
    <property type="match status" value="1"/>
</dbReference>
<dbReference type="Pfam" id="PF00002">
    <property type="entry name" value="7tm_2"/>
    <property type="match status" value="1"/>
</dbReference>
<reference evidence="9" key="1">
    <citation type="submission" date="2021-02" db="EMBL/GenBank/DDBJ databases">
        <authorList>
            <person name="Nowell W R."/>
        </authorList>
    </citation>
    <scope>NUCLEOTIDE SEQUENCE</scope>
</reference>
<evidence type="ECO:0000256" key="6">
    <source>
        <dbReference type="SAM" id="MobiDB-lite"/>
    </source>
</evidence>
<evidence type="ECO:0000313" key="10">
    <source>
        <dbReference type="Proteomes" id="UP000663842"/>
    </source>
</evidence>
<dbReference type="Pfam" id="PF01825">
    <property type="entry name" value="GPS"/>
    <property type="match status" value="1"/>
</dbReference>
<feature type="region of interest" description="Disordered" evidence="6">
    <location>
        <begin position="97"/>
        <end position="176"/>
    </location>
</feature>
<dbReference type="PROSITE" id="PS50221">
    <property type="entry name" value="GAIN_B"/>
    <property type="match status" value="1"/>
</dbReference>
<dbReference type="EMBL" id="CAJOBF010006417">
    <property type="protein sequence ID" value="CAF4205434.1"/>
    <property type="molecule type" value="Genomic_DNA"/>
</dbReference>
<evidence type="ECO:0000256" key="1">
    <source>
        <dbReference type="ARBA" id="ARBA00004141"/>
    </source>
</evidence>
<feature type="transmembrane region" description="Helical" evidence="7">
    <location>
        <begin position="666"/>
        <end position="694"/>
    </location>
</feature>
<protein>
    <recommendedName>
        <fullName evidence="8">GAIN-B domain-containing protein</fullName>
    </recommendedName>
</protein>
<gene>
    <name evidence="9" type="ORF">UXM345_LOCUS28247</name>
</gene>
<evidence type="ECO:0000256" key="5">
    <source>
        <dbReference type="ARBA" id="ARBA00023157"/>
    </source>
</evidence>
<keyword evidence="3 7" id="KW-1133">Transmembrane helix</keyword>
<dbReference type="InterPro" id="IPR000203">
    <property type="entry name" value="GPS"/>
</dbReference>
<feature type="transmembrane region" description="Helical" evidence="7">
    <location>
        <begin position="714"/>
        <end position="734"/>
    </location>
</feature>
<feature type="compositionally biased region" description="Low complexity" evidence="6">
    <location>
        <begin position="226"/>
        <end position="296"/>
    </location>
</feature>
<accession>A0A820BD25</accession>
<evidence type="ECO:0000256" key="4">
    <source>
        <dbReference type="ARBA" id="ARBA00023136"/>
    </source>
</evidence>
<evidence type="ECO:0000256" key="7">
    <source>
        <dbReference type="SAM" id="Phobius"/>
    </source>
</evidence>
<dbReference type="PANTHER" id="PTHR45692:SF1">
    <property type="entry name" value="G-PROTEIN COUPLED RECEPTORS FAMILY 2 PROFILE 2 DOMAIN-CONTAINING PROTEIN"/>
    <property type="match status" value="1"/>
</dbReference>
<comment type="caution">
    <text evidence="9">The sequence shown here is derived from an EMBL/GenBank/DDBJ whole genome shotgun (WGS) entry which is preliminary data.</text>
</comment>
<keyword evidence="2 7" id="KW-0812">Transmembrane</keyword>
<feature type="transmembrane region" description="Helical" evidence="7">
    <location>
        <begin position="746"/>
        <end position="767"/>
    </location>
</feature>
<feature type="region of interest" description="Disordered" evidence="6">
    <location>
        <begin position="226"/>
        <end position="334"/>
    </location>
</feature>
<proteinExistence type="predicted"/>
<comment type="subcellular location">
    <subcellularLocation>
        <location evidence="1">Membrane</location>
        <topology evidence="1">Multi-pass membrane protein</topology>
    </subcellularLocation>
</comment>
<dbReference type="AlphaFoldDB" id="A0A820BD25"/>
<evidence type="ECO:0000259" key="8">
    <source>
        <dbReference type="PROSITE" id="PS50221"/>
    </source>
</evidence>
<keyword evidence="4 7" id="KW-0472">Membrane</keyword>
<feature type="transmembrane region" description="Helical" evidence="7">
    <location>
        <begin position="622"/>
        <end position="643"/>
    </location>
</feature>
<dbReference type="SMART" id="SM00303">
    <property type="entry name" value="GPS"/>
    <property type="match status" value="1"/>
</dbReference>
<dbReference type="Proteomes" id="UP000663842">
    <property type="component" value="Unassembled WGS sequence"/>
</dbReference>
<organism evidence="9 10">
    <name type="scientific">Rotaria magnacalcarata</name>
    <dbReference type="NCBI Taxonomy" id="392030"/>
    <lineage>
        <taxon>Eukaryota</taxon>
        <taxon>Metazoa</taxon>
        <taxon>Spiralia</taxon>
        <taxon>Gnathifera</taxon>
        <taxon>Rotifera</taxon>
        <taxon>Eurotatoria</taxon>
        <taxon>Bdelloidea</taxon>
        <taxon>Philodinida</taxon>
        <taxon>Philodinidae</taxon>
        <taxon>Rotaria</taxon>
    </lineage>
</organism>
<dbReference type="PANTHER" id="PTHR45692">
    <property type="entry name" value="G_PROTEIN_RECEP_F2_4 DOMAIN-CONTAINING PROTEIN"/>
    <property type="match status" value="1"/>
</dbReference>